<dbReference type="InterPro" id="IPR036291">
    <property type="entry name" value="NAD(P)-bd_dom_sf"/>
</dbReference>
<comment type="caution">
    <text evidence="2">The sequence shown here is derived from an EMBL/GenBank/DDBJ whole genome shotgun (WGS) entry which is preliminary data.</text>
</comment>
<dbReference type="Proteomes" id="UP000233597">
    <property type="component" value="Unassembled WGS sequence"/>
</dbReference>
<gene>
    <name evidence="2" type="ORF">COO20_25065</name>
</gene>
<name>A0A2N3KBV4_9PROT</name>
<sequence>MSDLMERWETPGFGVSNLKKVTHSRPVPGYGEILIRVEAVSLNYRDTEVLESRMYLEPEFPFTPASDMSGTVIETGEGVTRFAVGDQAVSMCITNWVDGEALDWSVAPPLGGTIPGILAQYVVLPADWCVHAPKSLTAIEASTLPIAALTAWMAVCELAPSRSDQTVLIQGTGGVSLFAAQFGLAAGANVIVTTSSDQKAEQLRKLGIKADNIIDRSITPDWPAAVMELTDGRGADNIVEVVGGENIRKSLDAVRQGGRIALIGFMESYDMSMSILPVLGKRVTIEGISVGPRRAMEDMIRAIDRHYIKPVIDRVYDFNDVPAAFQHLNSGPFGKVVIKVAS</sequence>
<dbReference type="Pfam" id="PF00107">
    <property type="entry name" value="ADH_zinc_N"/>
    <property type="match status" value="1"/>
</dbReference>
<dbReference type="InterPro" id="IPR020843">
    <property type="entry name" value="ER"/>
</dbReference>
<proteinExistence type="predicted"/>
<evidence type="ECO:0000313" key="2">
    <source>
        <dbReference type="EMBL" id="PKR48025.1"/>
    </source>
</evidence>
<reference evidence="2 3" key="1">
    <citation type="submission" date="2017-09" db="EMBL/GenBank/DDBJ databases">
        <title>Biodiversity and function of Thalassospira species in the particle-attached aromatic-hydrocarbon-degrading consortia from the surface seawater of the South China Sea.</title>
        <authorList>
            <person name="Dong C."/>
            <person name="Liu R."/>
            <person name="Shao Z."/>
        </authorList>
    </citation>
    <scope>NUCLEOTIDE SEQUENCE [LARGE SCALE GENOMIC DNA]</scope>
    <source>
        <strain evidence="2 3">CSC1P2</strain>
    </source>
</reference>
<dbReference type="Gene3D" id="3.40.50.720">
    <property type="entry name" value="NAD(P)-binding Rossmann-like Domain"/>
    <property type="match status" value="1"/>
</dbReference>
<dbReference type="SUPFAM" id="SSF51735">
    <property type="entry name" value="NAD(P)-binding Rossmann-fold domains"/>
    <property type="match status" value="1"/>
</dbReference>
<dbReference type="SMART" id="SM00829">
    <property type="entry name" value="PKS_ER"/>
    <property type="match status" value="1"/>
</dbReference>
<evidence type="ECO:0000313" key="3">
    <source>
        <dbReference type="Proteomes" id="UP000233597"/>
    </source>
</evidence>
<dbReference type="InterPro" id="IPR013149">
    <property type="entry name" value="ADH-like_C"/>
</dbReference>
<evidence type="ECO:0000259" key="1">
    <source>
        <dbReference type="SMART" id="SM00829"/>
    </source>
</evidence>
<dbReference type="Gene3D" id="3.90.180.10">
    <property type="entry name" value="Medium-chain alcohol dehydrogenases, catalytic domain"/>
    <property type="match status" value="1"/>
</dbReference>
<dbReference type="Pfam" id="PF08240">
    <property type="entry name" value="ADH_N"/>
    <property type="match status" value="1"/>
</dbReference>
<dbReference type="GO" id="GO:0016491">
    <property type="term" value="F:oxidoreductase activity"/>
    <property type="evidence" value="ECO:0007669"/>
    <property type="project" value="InterPro"/>
</dbReference>
<organism evidence="2 3">
    <name type="scientific">Thalassospira marina</name>
    <dbReference type="NCBI Taxonomy" id="2048283"/>
    <lineage>
        <taxon>Bacteria</taxon>
        <taxon>Pseudomonadati</taxon>
        <taxon>Pseudomonadota</taxon>
        <taxon>Alphaproteobacteria</taxon>
        <taxon>Rhodospirillales</taxon>
        <taxon>Thalassospiraceae</taxon>
        <taxon>Thalassospira</taxon>
    </lineage>
</organism>
<dbReference type="PANTHER" id="PTHR45033:SF2">
    <property type="entry name" value="ZINC-TYPE ALCOHOL DEHYDROGENASE-LIKE PROTEIN C1773.06C"/>
    <property type="match status" value="1"/>
</dbReference>
<feature type="domain" description="Enoyl reductase (ER)" evidence="1">
    <location>
        <begin position="14"/>
        <end position="338"/>
    </location>
</feature>
<dbReference type="RefSeq" id="WP_101271586.1">
    <property type="nucleotide sequence ID" value="NZ_NWTK01000025.1"/>
</dbReference>
<dbReference type="OrthoDB" id="9805663at2"/>
<dbReference type="InterPro" id="IPR013154">
    <property type="entry name" value="ADH-like_N"/>
</dbReference>
<protein>
    <submittedName>
        <fullName evidence="2">Alcohol dehydrogenase</fullName>
    </submittedName>
</protein>
<dbReference type="SUPFAM" id="SSF50129">
    <property type="entry name" value="GroES-like"/>
    <property type="match status" value="1"/>
</dbReference>
<accession>A0A2N3KBV4</accession>
<dbReference type="PANTHER" id="PTHR45033">
    <property type="match status" value="1"/>
</dbReference>
<dbReference type="EMBL" id="NWTK01000025">
    <property type="protein sequence ID" value="PKR48025.1"/>
    <property type="molecule type" value="Genomic_DNA"/>
</dbReference>
<dbReference type="InterPro" id="IPR011032">
    <property type="entry name" value="GroES-like_sf"/>
</dbReference>
<dbReference type="CDD" id="cd08276">
    <property type="entry name" value="MDR7"/>
    <property type="match status" value="1"/>
</dbReference>
<dbReference type="InterPro" id="IPR052711">
    <property type="entry name" value="Zinc_ADH-like"/>
</dbReference>
<dbReference type="AlphaFoldDB" id="A0A2N3KBV4"/>